<evidence type="ECO:0000313" key="15">
    <source>
        <dbReference type="Proteomes" id="UP000322530"/>
    </source>
</evidence>
<comment type="caution">
    <text evidence="14">The sequence shown here is derived from an EMBL/GenBank/DDBJ whole genome shotgun (WGS) entry which is preliminary data.</text>
</comment>
<dbReference type="AlphaFoldDB" id="A0A5A5TAM8"/>
<keyword evidence="4" id="KW-0633">Potassium transport</keyword>
<feature type="transmembrane region" description="Helical" evidence="13">
    <location>
        <begin position="132"/>
        <end position="156"/>
    </location>
</feature>
<comment type="similarity">
    <text evidence="2">Belongs to the TMEM175 family.</text>
</comment>
<evidence type="ECO:0000256" key="9">
    <source>
        <dbReference type="ARBA" id="ARBA00023065"/>
    </source>
</evidence>
<keyword evidence="10 13" id="KW-0472">Membrane</keyword>
<keyword evidence="11" id="KW-0407">Ion channel</keyword>
<keyword evidence="15" id="KW-1185">Reference proteome</keyword>
<feature type="transmembrane region" description="Helical" evidence="13">
    <location>
        <begin position="177"/>
        <end position="194"/>
    </location>
</feature>
<evidence type="ECO:0000256" key="7">
    <source>
        <dbReference type="ARBA" id="ARBA00022958"/>
    </source>
</evidence>
<keyword evidence="8 13" id="KW-1133">Transmembrane helix</keyword>
<evidence type="ECO:0000256" key="3">
    <source>
        <dbReference type="ARBA" id="ARBA00022448"/>
    </source>
</evidence>
<gene>
    <name evidence="14" type="ORF">KDI_15180</name>
</gene>
<feature type="transmembrane region" description="Helical" evidence="13">
    <location>
        <begin position="59"/>
        <end position="78"/>
    </location>
</feature>
<comment type="catalytic activity">
    <reaction evidence="12">
        <text>K(+)(in) = K(+)(out)</text>
        <dbReference type="Rhea" id="RHEA:29463"/>
        <dbReference type="ChEBI" id="CHEBI:29103"/>
    </reaction>
</comment>
<evidence type="ECO:0000256" key="2">
    <source>
        <dbReference type="ARBA" id="ARBA00006920"/>
    </source>
</evidence>
<keyword evidence="3" id="KW-0813">Transport</keyword>
<evidence type="ECO:0000256" key="5">
    <source>
        <dbReference type="ARBA" id="ARBA00022692"/>
    </source>
</evidence>
<protein>
    <submittedName>
        <fullName evidence="14">DUF1211 domain-containing membrane protein</fullName>
    </submittedName>
</protein>
<dbReference type="GO" id="GO:0005267">
    <property type="term" value="F:potassium channel activity"/>
    <property type="evidence" value="ECO:0007669"/>
    <property type="project" value="UniProtKB-KW"/>
</dbReference>
<dbReference type="PANTHER" id="PTHR31462:SF5">
    <property type="entry name" value="ENDOSOMAL_LYSOSOMAL PROTON CHANNEL TMEM175"/>
    <property type="match status" value="1"/>
</dbReference>
<evidence type="ECO:0000256" key="10">
    <source>
        <dbReference type="ARBA" id="ARBA00023136"/>
    </source>
</evidence>
<evidence type="ECO:0000256" key="6">
    <source>
        <dbReference type="ARBA" id="ARBA00022826"/>
    </source>
</evidence>
<accession>A0A5A5TAM8</accession>
<reference evidence="14 15" key="1">
    <citation type="submission" date="2019-01" db="EMBL/GenBank/DDBJ databases">
        <title>Draft genome sequence of Dictyobacter sp. Uno17.</title>
        <authorList>
            <person name="Wang C.M."/>
            <person name="Zheng Y."/>
            <person name="Sakai Y."/>
            <person name="Abe K."/>
            <person name="Yokota A."/>
            <person name="Yabe S."/>
        </authorList>
    </citation>
    <scope>NUCLEOTIDE SEQUENCE [LARGE SCALE GENOMIC DNA]</scope>
    <source>
        <strain evidence="14 15">Uno17</strain>
    </source>
</reference>
<feature type="transmembrane region" description="Helical" evidence="13">
    <location>
        <begin position="200"/>
        <end position="219"/>
    </location>
</feature>
<comment type="subcellular location">
    <subcellularLocation>
        <location evidence="1">Membrane</location>
        <topology evidence="1">Multi-pass membrane protein</topology>
    </subcellularLocation>
</comment>
<keyword evidence="9" id="KW-0406">Ion transport</keyword>
<dbReference type="EMBL" id="BIXY01000016">
    <property type="protein sequence ID" value="GCF07954.1"/>
    <property type="molecule type" value="Genomic_DNA"/>
</dbReference>
<evidence type="ECO:0000256" key="1">
    <source>
        <dbReference type="ARBA" id="ARBA00004141"/>
    </source>
</evidence>
<dbReference type="GO" id="GO:0016020">
    <property type="term" value="C:membrane"/>
    <property type="evidence" value="ECO:0007669"/>
    <property type="project" value="UniProtKB-SubCell"/>
</dbReference>
<name>A0A5A5TAM8_9CHLR</name>
<dbReference type="GO" id="GO:0015252">
    <property type="term" value="F:proton channel activity"/>
    <property type="evidence" value="ECO:0007669"/>
    <property type="project" value="InterPro"/>
</dbReference>
<dbReference type="PANTHER" id="PTHR31462">
    <property type="entry name" value="ENDOSOMAL/LYSOSOMAL POTASSIUM CHANNEL TMEM175"/>
    <property type="match status" value="1"/>
</dbReference>
<dbReference type="Proteomes" id="UP000322530">
    <property type="component" value="Unassembled WGS sequence"/>
</dbReference>
<dbReference type="RefSeq" id="WP_149400956.1">
    <property type="nucleotide sequence ID" value="NZ_BIXY01000016.1"/>
</dbReference>
<dbReference type="Pfam" id="PF06736">
    <property type="entry name" value="TMEM175"/>
    <property type="match status" value="1"/>
</dbReference>
<proteinExistence type="inferred from homology"/>
<organism evidence="14 15">
    <name type="scientific">Dictyobacter arantiisoli</name>
    <dbReference type="NCBI Taxonomy" id="2014874"/>
    <lineage>
        <taxon>Bacteria</taxon>
        <taxon>Bacillati</taxon>
        <taxon>Chloroflexota</taxon>
        <taxon>Ktedonobacteria</taxon>
        <taxon>Ktedonobacterales</taxon>
        <taxon>Dictyobacteraceae</taxon>
        <taxon>Dictyobacter</taxon>
    </lineage>
</organism>
<evidence type="ECO:0000256" key="11">
    <source>
        <dbReference type="ARBA" id="ARBA00023303"/>
    </source>
</evidence>
<feature type="transmembrane region" description="Helical" evidence="13">
    <location>
        <begin position="90"/>
        <end position="112"/>
    </location>
</feature>
<sequence length="242" mass="27348">MLRIHEGLLDDERGTNRLEAFSDGVMSVAITLLVLDIHVPDANTHTSLLIGLLAQGPNYLGYITSFLVIGIFWANHHNMFRHIKYTDHNLLIINTIFLMFLAFIPFVTSLVTKYMESVNGSYLATIMVNDSHLAAIMYSLTLFINGVMFNIIWWYAAGKSHLVEKNLDFQVKQRTTRTYLVGLPIYLFALITSLISVEMSLILCIIAALVYAMPIAAFLKRLVRTANVDQEESSEIVNKTML</sequence>
<keyword evidence="6" id="KW-0631">Potassium channel</keyword>
<keyword evidence="7" id="KW-0630">Potassium</keyword>
<evidence type="ECO:0000256" key="12">
    <source>
        <dbReference type="ARBA" id="ARBA00034430"/>
    </source>
</evidence>
<evidence type="ECO:0000256" key="13">
    <source>
        <dbReference type="SAM" id="Phobius"/>
    </source>
</evidence>
<evidence type="ECO:0000313" key="14">
    <source>
        <dbReference type="EMBL" id="GCF07954.1"/>
    </source>
</evidence>
<dbReference type="OrthoDB" id="7626281at2"/>
<evidence type="ECO:0000256" key="4">
    <source>
        <dbReference type="ARBA" id="ARBA00022538"/>
    </source>
</evidence>
<feature type="transmembrane region" description="Helical" evidence="13">
    <location>
        <begin position="20"/>
        <end position="39"/>
    </location>
</feature>
<dbReference type="InterPro" id="IPR010617">
    <property type="entry name" value="TMEM175-like"/>
</dbReference>
<evidence type="ECO:0000256" key="8">
    <source>
        <dbReference type="ARBA" id="ARBA00022989"/>
    </source>
</evidence>
<keyword evidence="5 13" id="KW-0812">Transmembrane</keyword>